<dbReference type="InterPro" id="IPR022627">
    <property type="entry name" value="DUF3502"/>
</dbReference>
<dbReference type="Proteomes" id="UP000547209">
    <property type="component" value="Unassembled WGS sequence"/>
</dbReference>
<keyword evidence="5" id="KW-1185">Reference proteome</keyword>
<evidence type="ECO:0000259" key="3">
    <source>
        <dbReference type="Pfam" id="PF12010"/>
    </source>
</evidence>
<dbReference type="SUPFAM" id="SSF53850">
    <property type="entry name" value="Periplasmic binding protein-like II"/>
    <property type="match status" value="1"/>
</dbReference>
<dbReference type="PANTHER" id="PTHR43649">
    <property type="entry name" value="ARABINOSE-BINDING PROTEIN-RELATED"/>
    <property type="match status" value="1"/>
</dbReference>
<dbReference type="InterPro" id="IPR050490">
    <property type="entry name" value="Bact_solute-bd_prot1"/>
</dbReference>
<feature type="region of interest" description="Disordered" evidence="1">
    <location>
        <begin position="26"/>
        <end position="50"/>
    </location>
</feature>
<dbReference type="Pfam" id="PF12010">
    <property type="entry name" value="DUF3502"/>
    <property type="match status" value="1"/>
</dbReference>
<evidence type="ECO:0000313" key="5">
    <source>
        <dbReference type="Proteomes" id="UP000547209"/>
    </source>
</evidence>
<keyword evidence="2" id="KW-0732">Signal</keyword>
<proteinExistence type="predicted"/>
<evidence type="ECO:0000256" key="1">
    <source>
        <dbReference type="SAM" id="MobiDB-lite"/>
    </source>
</evidence>
<reference evidence="4 5" key="1">
    <citation type="submission" date="2020-08" db="EMBL/GenBank/DDBJ databases">
        <title>Cohnella phylogeny.</title>
        <authorList>
            <person name="Dunlap C."/>
        </authorList>
    </citation>
    <scope>NUCLEOTIDE SEQUENCE [LARGE SCALE GENOMIC DNA]</scope>
    <source>
        <strain evidence="4 5">DSM 28246</strain>
    </source>
</reference>
<feature type="domain" description="DUF3502" evidence="3">
    <location>
        <begin position="443"/>
        <end position="511"/>
    </location>
</feature>
<dbReference type="EMBL" id="JACJVP010000011">
    <property type="protein sequence ID" value="MBB6670762.1"/>
    <property type="molecule type" value="Genomic_DNA"/>
</dbReference>
<name>A0A7X0VE92_9BACL</name>
<evidence type="ECO:0000313" key="4">
    <source>
        <dbReference type="EMBL" id="MBB6670762.1"/>
    </source>
</evidence>
<comment type="caution">
    <text evidence="4">The sequence shown here is derived from an EMBL/GenBank/DDBJ whole genome shotgun (WGS) entry which is preliminary data.</text>
</comment>
<dbReference type="AlphaFoldDB" id="A0A7X0VE92"/>
<dbReference type="PANTHER" id="PTHR43649:SF17">
    <property type="entry name" value="ABC TRANSPORTER SOLUTE BINDING PROTEIN-SUGAR TRANSPORT"/>
    <property type="match status" value="1"/>
</dbReference>
<dbReference type="PROSITE" id="PS51257">
    <property type="entry name" value="PROKAR_LIPOPROTEIN"/>
    <property type="match status" value="1"/>
</dbReference>
<dbReference type="InterPro" id="IPR006059">
    <property type="entry name" value="SBP"/>
</dbReference>
<protein>
    <submittedName>
        <fullName evidence="4">Extracellular solute-binding protein</fullName>
    </submittedName>
</protein>
<dbReference type="RefSeq" id="WP_185142245.1">
    <property type="nucleotide sequence ID" value="NZ_JACJVP010000011.1"/>
</dbReference>
<feature type="chain" id="PRO_5038341643" evidence="2">
    <location>
        <begin position="19"/>
        <end position="515"/>
    </location>
</feature>
<gene>
    <name evidence="4" type="ORF">H7C19_08675</name>
</gene>
<feature type="signal peptide" evidence="2">
    <location>
        <begin position="1"/>
        <end position="18"/>
    </location>
</feature>
<evidence type="ECO:0000256" key="2">
    <source>
        <dbReference type="SAM" id="SignalP"/>
    </source>
</evidence>
<sequence>MRKTSSSIFVAVFTIAMALSGCGKSEGGNAASDSASPAQSSAAAEASQAPNKQPIDFVELTWYMPPPTSPEKNMDNVMSEVNKYVKEKINASLTIKFIDWGSYEEKMKVMSAAGDPYDLVFTTNWINKLPLNVAKGAFVPLDDLLRQYGPHIMEKIESKYWPAVTFQGKRFAIPNPTTYASTSSFSFKKELVDKYNFDYKNAHTLKDIEPFLEAVKKGEPGITPLLAMNLATPGMSDLNTQRDSITNFIQYDLKTGEFLTIFDDPVGKELAKTLSDFYKKGYIAKDAATKKDWTLEGKSGKYAVMPSPGAYSEDGSKATSVYGFPCYESLYAKNIVSTASVQSVGTAISKSSKNPERAMMLLDLIYSDKKFFNLLAYGIEGQDYKVVSEQGTDNPTVETNAEVTWAVWHPWIGSLFDQWPSNWNSQTALDKMRRDNDESTISPLLGFNFDPEPVKREISQVQAIVDEITPVLWTGTAADTDKYLQGAKDRAAKAGLDKVVAEVKKQYEAWKIAQG</sequence>
<feature type="compositionally biased region" description="Low complexity" evidence="1">
    <location>
        <begin position="30"/>
        <end position="50"/>
    </location>
</feature>
<accession>A0A7X0VE92</accession>
<dbReference type="Gene3D" id="3.40.190.10">
    <property type="entry name" value="Periplasmic binding protein-like II"/>
    <property type="match status" value="2"/>
</dbReference>
<organism evidence="4 5">
    <name type="scientific">Cohnella nanjingensis</name>
    <dbReference type="NCBI Taxonomy" id="1387779"/>
    <lineage>
        <taxon>Bacteria</taxon>
        <taxon>Bacillati</taxon>
        <taxon>Bacillota</taxon>
        <taxon>Bacilli</taxon>
        <taxon>Bacillales</taxon>
        <taxon>Paenibacillaceae</taxon>
        <taxon>Cohnella</taxon>
    </lineage>
</organism>
<dbReference type="Pfam" id="PF01547">
    <property type="entry name" value="SBP_bac_1"/>
    <property type="match status" value="1"/>
</dbReference>